<dbReference type="EMBL" id="VIWU01000001">
    <property type="protein sequence ID" value="TWF76667.1"/>
    <property type="molecule type" value="Genomic_DNA"/>
</dbReference>
<gene>
    <name evidence="1" type="ORF">FHX44_112562</name>
</gene>
<proteinExistence type="predicted"/>
<evidence type="ECO:0000313" key="2">
    <source>
        <dbReference type="Proteomes" id="UP000321261"/>
    </source>
</evidence>
<name>A0A561SP83_9PSEU</name>
<dbReference type="RefSeq" id="WP_147255975.1">
    <property type="nucleotide sequence ID" value="NZ_VIWU01000001.1"/>
</dbReference>
<dbReference type="InterPro" id="IPR036388">
    <property type="entry name" value="WH-like_DNA-bd_sf"/>
</dbReference>
<dbReference type="Pfam" id="PF02082">
    <property type="entry name" value="Rrf2"/>
    <property type="match status" value="1"/>
</dbReference>
<dbReference type="OrthoDB" id="9808360at2"/>
<dbReference type="InterPro" id="IPR030489">
    <property type="entry name" value="TR_Rrf2-type_CS"/>
</dbReference>
<keyword evidence="2" id="KW-1185">Reference proteome</keyword>
<reference evidence="1 2" key="1">
    <citation type="submission" date="2019-06" db="EMBL/GenBank/DDBJ databases">
        <title>Sequencing the genomes of 1000 actinobacteria strains.</title>
        <authorList>
            <person name="Klenk H.-P."/>
        </authorList>
    </citation>
    <scope>NUCLEOTIDE SEQUENCE [LARGE SCALE GENOMIC DNA]</scope>
    <source>
        <strain evidence="1 2">DSM 45671</strain>
    </source>
</reference>
<dbReference type="PROSITE" id="PS01332">
    <property type="entry name" value="HTH_RRF2_1"/>
    <property type="match status" value="1"/>
</dbReference>
<dbReference type="GO" id="GO:0003700">
    <property type="term" value="F:DNA-binding transcription factor activity"/>
    <property type="evidence" value="ECO:0007669"/>
    <property type="project" value="TreeGrafter"/>
</dbReference>
<dbReference type="NCBIfam" id="TIGR00738">
    <property type="entry name" value="rrf2_super"/>
    <property type="match status" value="1"/>
</dbReference>
<sequence length="157" mass="16969">MKLPASTEWVLHCATTLAQLEPGATASAKQLAEYFDLPGPYLAKQLQALVRAGVLAATTGPRGGFRLARPAAEITFLQLVEAVDGAAPPYECREIRQQGRGALPPEDCRDTCILARKMAEAHDVWRRHLAATTLADILSELPPTAPTRTRSRLTAGR</sequence>
<dbReference type="InterPro" id="IPR000944">
    <property type="entry name" value="Tscrpt_reg_Rrf2"/>
</dbReference>
<protein>
    <submittedName>
        <fullName evidence="1">BadM/Rrf2 family transcriptional regulator</fullName>
    </submittedName>
</protein>
<accession>A0A561SP83</accession>
<dbReference type="InterPro" id="IPR036390">
    <property type="entry name" value="WH_DNA-bd_sf"/>
</dbReference>
<dbReference type="PANTHER" id="PTHR33221">
    <property type="entry name" value="WINGED HELIX-TURN-HELIX TRANSCRIPTIONAL REGULATOR, RRF2 FAMILY"/>
    <property type="match status" value="1"/>
</dbReference>
<organism evidence="1 2">
    <name type="scientific">Pseudonocardia hierapolitana</name>
    <dbReference type="NCBI Taxonomy" id="1128676"/>
    <lineage>
        <taxon>Bacteria</taxon>
        <taxon>Bacillati</taxon>
        <taxon>Actinomycetota</taxon>
        <taxon>Actinomycetes</taxon>
        <taxon>Pseudonocardiales</taxon>
        <taxon>Pseudonocardiaceae</taxon>
        <taxon>Pseudonocardia</taxon>
    </lineage>
</organism>
<dbReference type="AlphaFoldDB" id="A0A561SP83"/>
<dbReference type="SUPFAM" id="SSF46785">
    <property type="entry name" value="Winged helix' DNA-binding domain"/>
    <property type="match status" value="1"/>
</dbReference>
<dbReference type="Proteomes" id="UP000321261">
    <property type="component" value="Unassembled WGS sequence"/>
</dbReference>
<dbReference type="Gene3D" id="1.10.10.10">
    <property type="entry name" value="Winged helix-like DNA-binding domain superfamily/Winged helix DNA-binding domain"/>
    <property type="match status" value="1"/>
</dbReference>
<comment type="caution">
    <text evidence="1">The sequence shown here is derived from an EMBL/GenBank/DDBJ whole genome shotgun (WGS) entry which is preliminary data.</text>
</comment>
<dbReference type="PANTHER" id="PTHR33221:SF13">
    <property type="entry name" value="TRANSCRIPTIONAL REGULATOR-RELATED"/>
    <property type="match status" value="1"/>
</dbReference>
<dbReference type="GO" id="GO:0005829">
    <property type="term" value="C:cytosol"/>
    <property type="evidence" value="ECO:0007669"/>
    <property type="project" value="TreeGrafter"/>
</dbReference>
<evidence type="ECO:0000313" key="1">
    <source>
        <dbReference type="EMBL" id="TWF76667.1"/>
    </source>
</evidence>
<dbReference type="PROSITE" id="PS51197">
    <property type="entry name" value="HTH_RRF2_2"/>
    <property type="match status" value="1"/>
</dbReference>